<comment type="caution">
    <text evidence="1">The sequence shown here is derived from an EMBL/GenBank/DDBJ whole genome shotgun (WGS) entry which is preliminary data.</text>
</comment>
<dbReference type="AlphaFoldDB" id="A0A3M9N3N4"/>
<dbReference type="RefSeq" id="WP_123131659.1">
    <property type="nucleotide sequence ID" value="NZ_RJJE01000002.1"/>
</dbReference>
<evidence type="ECO:0000313" key="2">
    <source>
        <dbReference type="Proteomes" id="UP000271010"/>
    </source>
</evidence>
<sequence length="132" mass="15420">MALYGTHPPLSLAEDPSDPVWHWFICNGPHGERFTWEKPSYAESDLHYLENFIDERAETIEKFYERARTVALKSLEIDNHVMIRTAIQVLCVIGQDEDLQLVLEFVNHEDKSVRNDAKACLFERGIKFKKEK</sequence>
<keyword evidence="2" id="KW-1185">Reference proteome</keyword>
<accession>A0A3M9N3N4</accession>
<name>A0A3M9N3N4_9BACT</name>
<reference evidence="1 2" key="1">
    <citation type="submission" date="2018-11" db="EMBL/GenBank/DDBJ databases">
        <title>Rufibacter latericius sp. nov., isolated from water in Baiyang Lake.</title>
        <authorList>
            <person name="Yang Y."/>
        </authorList>
    </citation>
    <scope>NUCLEOTIDE SEQUENCE [LARGE SCALE GENOMIC DNA]</scope>
    <source>
        <strain evidence="1 2">MCC P1</strain>
    </source>
</reference>
<dbReference type="EMBL" id="RJJE01000002">
    <property type="protein sequence ID" value="RNI32359.1"/>
    <property type="molecule type" value="Genomic_DNA"/>
</dbReference>
<gene>
    <name evidence="1" type="ORF">EFA69_03280</name>
</gene>
<evidence type="ECO:0000313" key="1">
    <source>
        <dbReference type="EMBL" id="RNI32359.1"/>
    </source>
</evidence>
<dbReference type="Proteomes" id="UP000271010">
    <property type="component" value="Unassembled WGS sequence"/>
</dbReference>
<proteinExistence type="predicted"/>
<protein>
    <recommendedName>
        <fullName evidence="3">HEAT repeat domain-containing protein</fullName>
    </recommendedName>
</protein>
<dbReference type="OrthoDB" id="9998016at2"/>
<evidence type="ECO:0008006" key="3">
    <source>
        <dbReference type="Google" id="ProtNLM"/>
    </source>
</evidence>
<organism evidence="1 2">
    <name type="scientific">Rufibacter immobilis</name>
    <dbReference type="NCBI Taxonomy" id="1348778"/>
    <lineage>
        <taxon>Bacteria</taxon>
        <taxon>Pseudomonadati</taxon>
        <taxon>Bacteroidota</taxon>
        <taxon>Cytophagia</taxon>
        <taxon>Cytophagales</taxon>
        <taxon>Hymenobacteraceae</taxon>
        <taxon>Rufibacter</taxon>
    </lineage>
</organism>